<name>A0A4R6DJD3_9MICO</name>
<dbReference type="Proteomes" id="UP000295764">
    <property type="component" value="Unassembled WGS sequence"/>
</dbReference>
<keyword evidence="1" id="KW-1133">Transmembrane helix</keyword>
<reference evidence="2 3" key="1">
    <citation type="submission" date="2019-03" db="EMBL/GenBank/DDBJ databases">
        <title>Genomic analyses of the natural microbiome of Caenorhabditis elegans.</title>
        <authorList>
            <person name="Samuel B."/>
        </authorList>
    </citation>
    <scope>NUCLEOTIDE SEQUENCE [LARGE SCALE GENOMIC DNA]</scope>
    <source>
        <strain evidence="2 3">JUb65</strain>
    </source>
</reference>
<keyword evidence="1" id="KW-0472">Membrane</keyword>
<dbReference type="EMBL" id="SNVW01000004">
    <property type="protein sequence ID" value="TDN44906.1"/>
    <property type="molecule type" value="Genomic_DNA"/>
</dbReference>
<sequence length="33" mass="3468">MNRLTVFLAVLTALAIIATIVVIAVALVPSWTS</sequence>
<evidence type="ECO:0000256" key="1">
    <source>
        <dbReference type="SAM" id="Phobius"/>
    </source>
</evidence>
<gene>
    <name evidence="2" type="ORF">EDF64_104310</name>
</gene>
<protein>
    <submittedName>
        <fullName evidence="2">Uncharacterized protein</fullName>
    </submittedName>
</protein>
<accession>A0A4R6DJD3</accession>
<evidence type="ECO:0000313" key="3">
    <source>
        <dbReference type="Proteomes" id="UP000295764"/>
    </source>
</evidence>
<feature type="transmembrane region" description="Helical" evidence="1">
    <location>
        <begin position="6"/>
        <end position="28"/>
    </location>
</feature>
<proteinExistence type="predicted"/>
<dbReference type="AlphaFoldDB" id="A0A4R6DJD3"/>
<organism evidence="2 3">
    <name type="scientific">Curtobacterium flaccumfaciens</name>
    <dbReference type="NCBI Taxonomy" id="2035"/>
    <lineage>
        <taxon>Bacteria</taxon>
        <taxon>Bacillati</taxon>
        <taxon>Actinomycetota</taxon>
        <taxon>Actinomycetes</taxon>
        <taxon>Micrococcales</taxon>
        <taxon>Microbacteriaceae</taxon>
        <taxon>Curtobacterium</taxon>
    </lineage>
</organism>
<comment type="caution">
    <text evidence="2">The sequence shown here is derived from an EMBL/GenBank/DDBJ whole genome shotgun (WGS) entry which is preliminary data.</text>
</comment>
<keyword evidence="1" id="KW-0812">Transmembrane</keyword>
<evidence type="ECO:0000313" key="2">
    <source>
        <dbReference type="EMBL" id="TDN44906.1"/>
    </source>
</evidence>